<evidence type="ECO:0000259" key="1">
    <source>
        <dbReference type="Pfam" id="PF25540"/>
    </source>
</evidence>
<organism evidence="2 3">
    <name type="scientific">Lineolata rhizophorae</name>
    <dbReference type="NCBI Taxonomy" id="578093"/>
    <lineage>
        <taxon>Eukaryota</taxon>
        <taxon>Fungi</taxon>
        <taxon>Dikarya</taxon>
        <taxon>Ascomycota</taxon>
        <taxon>Pezizomycotina</taxon>
        <taxon>Dothideomycetes</taxon>
        <taxon>Dothideomycetes incertae sedis</taxon>
        <taxon>Lineolatales</taxon>
        <taxon>Lineolataceae</taxon>
        <taxon>Lineolata</taxon>
    </lineage>
</organism>
<dbReference type="InterPro" id="IPR057683">
    <property type="entry name" value="DUF7923"/>
</dbReference>
<evidence type="ECO:0000313" key="2">
    <source>
        <dbReference type="EMBL" id="KAF2455852.1"/>
    </source>
</evidence>
<dbReference type="AlphaFoldDB" id="A0A6A6NWK7"/>
<name>A0A6A6NWK7_9PEZI</name>
<evidence type="ECO:0000313" key="3">
    <source>
        <dbReference type="Proteomes" id="UP000799766"/>
    </source>
</evidence>
<feature type="domain" description="DUF7923" evidence="1">
    <location>
        <begin position="70"/>
        <end position="252"/>
    </location>
</feature>
<gene>
    <name evidence="2" type="ORF">BDY21DRAFT_288622</name>
</gene>
<dbReference type="EMBL" id="MU001685">
    <property type="protein sequence ID" value="KAF2455852.1"/>
    <property type="molecule type" value="Genomic_DNA"/>
</dbReference>
<protein>
    <recommendedName>
        <fullName evidence="1">DUF7923 domain-containing protein</fullName>
    </recommendedName>
</protein>
<accession>A0A6A6NWK7</accession>
<dbReference type="PANTHER" id="PTHR37543:SF1">
    <property type="entry name" value="CCCH ZINC FINGER DNA BINDING PROTEIN (AFU_ORTHOLOGUE AFUA_5G12760)"/>
    <property type="match status" value="1"/>
</dbReference>
<proteinExistence type="predicted"/>
<reference evidence="2" key="1">
    <citation type="journal article" date="2020" name="Stud. Mycol.">
        <title>101 Dothideomycetes genomes: a test case for predicting lifestyles and emergence of pathogens.</title>
        <authorList>
            <person name="Haridas S."/>
            <person name="Albert R."/>
            <person name="Binder M."/>
            <person name="Bloem J."/>
            <person name="Labutti K."/>
            <person name="Salamov A."/>
            <person name="Andreopoulos B."/>
            <person name="Baker S."/>
            <person name="Barry K."/>
            <person name="Bills G."/>
            <person name="Bluhm B."/>
            <person name="Cannon C."/>
            <person name="Castanera R."/>
            <person name="Culley D."/>
            <person name="Daum C."/>
            <person name="Ezra D."/>
            <person name="Gonzalez J."/>
            <person name="Henrissat B."/>
            <person name="Kuo A."/>
            <person name="Liang C."/>
            <person name="Lipzen A."/>
            <person name="Lutzoni F."/>
            <person name="Magnuson J."/>
            <person name="Mondo S."/>
            <person name="Nolan M."/>
            <person name="Ohm R."/>
            <person name="Pangilinan J."/>
            <person name="Park H.-J."/>
            <person name="Ramirez L."/>
            <person name="Alfaro M."/>
            <person name="Sun H."/>
            <person name="Tritt A."/>
            <person name="Yoshinaga Y."/>
            <person name="Zwiers L.-H."/>
            <person name="Turgeon B."/>
            <person name="Goodwin S."/>
            <person name="Spatafora J."/>
            <person name="Crous P."/>
            <person name="Grigoriev I."/>
        </authorList>
    </citation>
    <scope>NUCLEOTIDE SEQUENCE</scope>
    <source>
        <strain evidence="2">ATCC 16933</strain>
    </source>
</reference>
<feature type="non-terminal residue" evidence="2">
    <location>
        <position position="266"/>
    </location>
</feature>
<sequence length="266" mass="29912">MSFKAQLDACHQSDLRREALCRDLLLHYEKLESAYHEKCTDYDNEVESRRRWQQEANACREVANSARLSMESNPFVLALIDGDGAVFTDALVKAGAEGGSDAAHKLNMEIRNHVQSINEAAGSHWSIMVNIYANLEGLAKKLTACGIIKAPGELNAFIRAFSLNQSLFNFIDVGSGKERADHKIKEMFRLFVHNQQCKHIIFGGCHDNGYLPNLDPYKRTEAASRISLLETYRVQPGFGALNFRIISFPDLFRSEPLPERPPMPSP</sequence>
<dbReference type="OrthoDB" id="2270193at2759"/>
<keyword evidence="3" id="KW-1185">Reference proteome</keyword>
<dbReference type="PANTHER" id="PTHR37543">
    <property type="entry name" value="CCCH ZINC FINGER DNA BINDING PROTEIN (AFU_ORTHOLOGUE AFUA_5G12760)"/>
    <property type="match status" value="1"/>
</dbReference>
<dbReference type="Proteomes" id="UP000799766">
    <property type="component" value="Unassembled WGS sequence"/>
</dbReference>
<dbReference type="Pfam" id="PF25540">
    <property type="entry name" value="DUF7923"/>
    <property type="match status" value="1"/>
</dbReference>